<sequence length="216" mass="24115">MLKQRTPLKRGNSQLKRTPFKRNGAPPSATVEKVCKPITLRDPSLFRLPRQIESACASIEISPRRENSALRDFARGQPCLLLVPGHCTGDKATTVGCHSNWSEHGKGKSRKADDHYMVWGCMGCHGWLDQGNARQNEKRAIFDDALVRQVAEYEKALKCTSLPKRFQQAVKWALEELASDRRLEDLEASAIGLGLLTPMHLPEGFKSPFQSRPPAA</sequence>
<proteinExistence type="predicted"/>
<gene>
    <name evidence="2" type="ORF">BDD18_4196</name>
</gene>
<dbReference type="AlphaFoldDB" id="A0A543KTC2"/>
<dbReference type="RefSeq" id="WP_170207437.1">
    <property type="nucleotide sequence ID" value="NZ_VFPV01000005.1"/>
</dbReference>
<evidence type="ECO:0000256" key="1">
    <source>
        <dbReference type="SAM" id="MobiDB-lite"/>
    </source>
</evidence>
<reference evidence="2 3" key="1">
    <citation type="submission" date="2019-06" db="EMBL/GenBank/DDBJ databases">
        <title>Genomic Encyclopedia of Archaeal and Bacterial Type Strains, Phase II (KMG-II): from individual species to whole genera.</title>
        <authorList>
            <person name="Goeker M."/>
        </authorList>
    </citation>
    <scope>NUCLEOTIDE SEQUENCE [LARGE SCALE GENOMIC DNA]</scope>
    <source>
        <strain evidence="2 3">DSM 7270</strain>
    </source>
</reference>
<organism evidence="2 3">
    <name type="scientific">Acidovorax temperans</name>
    <dbReference type="NCBI Taxonomy" id="80878"/>
    <lineage>
        <taxon>Bacteria</taxon>
        <taxon>Pseudomonadati</taxon>
        <taxon>Pseudomonadota</taxon>
        <taxon>Betaproteobacteria</taxon>
        <taxon>Burkholderiales</taxon>
        <taxon>Comamonadaceae</taxon>
        <taxon>Acidovorax</taxon>
    </lineage>
</organism>
<dbReference type="InterPro" id="IPR010774">
    <property type="entry name" value="YbcO"/>
</dbReference>
<dbReference type="EMBL" id="VFPV01000005">
    <property type="protein sequence ID" value="TQM98322.1"/>
    <property type="molecule type" value="Genomic_DNA"/>
</dbReference>
<evidence type="ECO:0000313" key="3">
    <source>
        <dbReference type="Proteomes" id="UP000316993"/>
    </source>
</evidence>
<dbReference type="Pfam" id="PF07102">
    <property type="entry name" value="YbcO"/>
    <property type="match status" value="1"/>
</dbReference>
<dbReference type="Gene3D" id="3.30.50.20">
    <property type="entry name" value="prophage-derive protein ybcO"/>
    <property type="match status" value="1"/>
</dbReference>
<protein>
    <submittedName>
        <fullName evidence="2">Uncharacterized protein DUF1364</fullName>
    </submittedName>
</protein>
<name>A0A543KTC2_9BURK</name>
<feature type="region of interest" description="Disordered" evidence="1">
    <location>
        <begin position="1"/>
        <end position="29"/>
    </location>
</feature>
<comment type="caution">
    <text evidence="2">The sequence shown here is derived from an EMBL/GenBank/DDBJ whole genome shotgun (WGS) entry which is preliminary data.</text>
</comment>
<dbReference type="Proteomes" id="UP000316993">
    <property type="component" value="Unassembled WGS sequence"/>
</dbReference>
<evidence type="ECO:0000313" key="2">
    <source>
        <dbReference type="EMBL" id="TQM98322.1"/>
    </source>
</evidence>
<accession>A0A543KTC2</accession>